<proteinExistence type="predicted"/>
<evidence type="ECO:0000313" key="2">
    <source>
        <dbReference type="EMBL" id="KAK3169518.1"/>
    </source>
</evidence>
<reference evidence="2" key="1">
    <citation type="submission" date="2022-11" db="EMBL/GenBank/DDBJ databases">
        <title>Chromosomal genome sequence assembly and mating type (MAT) locus characterization of the leprose asexual lichenized fungus Lepraria neglecta (Nyl.) Erichsen.</title>
        <authorList>
            <person name="Allen J.L."/>
            <person name="Pfeffer B."/>
        </authorList>
    </citation>
    <scope>NUCLEOTIDE SEQUENCE</scope>
    <source>
        <strain evidence="2">Allen 5258</strain>
    </source>
</reference>
<dbReference type="EMBL" id="JASNWA010000009">
    <property type="protein sequence ID" value="KAK3169518.1"/>
    <property type="molecule type" value="Genomic_DNA"/>
</dbReference>
<feature type="region of interest" description="Disordered" evidence="1">
    <location>
        <begin position="1"/>
        <end position="53"/>
    </location>
</feature>
<evidence type="ECO:0000313" key="3">
    <source>
        <dbReference type="Proteomes" id="UP001276659"/>
    </source>
</evidence>
<comment type="caution">
    <text evidence="2">The sequence shown here is derived from an EMBL/GenBank/DDBJ whole genome shotgun (WGS) entry which is preliminary data.</text>
</comment>
<dbReference type="AlphaFoldDB" id="A0AAD9Z2R2"/>
<accession>A0AAD9Z2R2</accession>
<name>A0AAD9Z2R2_9LECA</name>
<evidence type="ECO:0000256" key="1">
    <source>
        <dbReference type="SAM" id="MobiDB-lite"/>
    </source>
</evidence>
<organism evidence="2 3">
    <name type="scientific">Lepraria neglecta</name>
    <dbReference type="NCBI Taxonomy" id="209136"/>
    <lineage>
        <taxon>Eukaryota</taxon>
        <taxon>Fungi</taxon>
        <taxon>Dikarya</taxon>
        <taxon>Ascomycota</taxon>
        <taxon>Pezizomycotina</taxon>
        <taxon>Lecanoromycetes</taxon>
        <taxon>OSLEUM clade</taxon>
        <taxon>Lecanoromycetidae</taxon>
        <taxon>Lecanorales</taxon>
        <taxon>Lecanorineae</taxon>
        <taxon>Stereocaulaceae</taxon>
        <taxon>Lepraria</taxon>
    </lineage>
</organism>
<keyword evidence="3" id="KW-1185">Reference proteome</keyword>
<feature type="compositionally biased region" description="Low complexity" evidence="1">
    <location>
        <begin position="1"/>
        <end position="16"/>
    </location>
</feature>
<feature type="compositionally biased region" description="Low complexity" evidence="1">
    <location>
        <begin position="29"/>
        <end position="42"/>
    </location>
</feature>
<sequence>MTSNPAASRATASSTANVRRNLFHHQLSRRPTSSSTSTTATPLQESLHDDSSDIVVKDRNGEYDIQVPLLPPLDEEQAQEEEVASEKEKLDARLLEMYKDRSLQPGEPAELLTAVQASLRRKVASLDDDNWMFEAEQQTHGS</sequence>
<dbReference type="Proteomes" id="UP001276659">
    <property type="component" value="Unassembled WGS sequence"/>
</dbReference>
<protein>
    <submittedName>
        <fullName evidence="2">Uncharacterized protein</fullName>
    </submittedName>
</protein>
<gene>
    <name evidence="2" type="ORF">OEA41_008902</name>
</gene>